<protein>
    <submittedName>
        <fullName evidence="3">WecB/TagA/CpsF family glycosyltransferase</fullName>
    </submittedName>
</protein>
<dbReference type="Pfam" id="PF03808">
    <property type="entry name" value="Glyco_tran_WecG"/>
    <property type="match status" value="1"/>
</dbReference>
<name>A0A6L5Y1J9_9FIRM</name>
<proteinExistence type="predicted"/>
<evidence type="ECO:0000256" key="1">
    <source>
        <dbReference type="ARBA" id="ARBA00022676"/>
    </source>
</evidence>
<dbReference type="InterPro" id="IPR004629">
    <property type="entry name" value="WecG_TagA_CpsF"/>
</dbReference>
<dbReference type="PANTHER" id="PTHR34136">
    <property type="match status" value="1"/>
</dbReference>
<evidence type="ECO:0000313" key="3">
    <source>
        <dbReference type="EMBL" id="MSS64789.1"/>
    </source>
</evidence>
<organism evidence="3 4">
    <name type="scientific">Velocimicrobium porci</name>
    <dbReference type="NCBI Taxonomy" id="2606634"/>
    <lineage>
        <taxon>Bacteria</taxon>
        <taxon>Bacillati</taxon>
        <taxon>Bacillota</taxon>
        <taxon>Clostridia</taxon>
        <taxon>Lachnospirales</taxon>
        <taxon>Lachnospiraceae</taxon>
        <taxon>Velocimicrobium</taxon>
    </lineage>
</organism>
<sequence>MDKTVQIMDLDVNIIDIDYFCRKIEGYLENDQLNVILLASSQLFKEAAGNEYLRGLIARADALVPGEKTVLSFYHADLLQQGGIIVNYNSLADVLEYLKKKHYTVYIVAREQNESDYIKHFVEEREYNISVIGERMEQEFEDDAIINEINSLSPDILLVDLDTPLQEMWIMEHSTKVNVRLCVGLGGIMRQVMNEYKKPPDLIRMLHLTWLYNKFCFREKLFRVKSEKIFRRAVKEYKSRKGMKNED</sequence>
<evidence type="ECO:0000256" key="2">
    <source>
        <dbReference type="ARBA" id="ARBA00022679"/>
    </source>
</evidence>
<gene>
    <name evidence="3" type="ORF">FYJ58_13040</name>
</gene>
<dbReference type="AlphaFoldDB" id="A0A6L5Y1J9"/>
<dbReference type="EMBL" id="VUMT01000029">
    <property type="protein sequence ID" value="MSS64789.1"/>
    <property type="molecule type" value="Genomic_DNA"/>
</dbReference>
<comment type="caution">
    <text evidence="3">The sequence shown here is derived from an EMBL/GenBank/DDBJ whole genome shotgun (WGS) entry which is preliminary data.</text>
</comment>
<reference evidence="3 4" key="1">
    <citation type="submission" date="2019-08" db="EMBL/GenBank/DDBJ databases">
        <title>In-depth cultivation of the pig gut microbiome towards novel bacterial diversity and tailored functional studies.</title>
        <authorList>
            <person name="Wylensek D."/>
            <person name="Hitch T.C.A."/>
            <person name="Clavel T."/>
        </authorList>
    </citation>
    <scope>NUCLEOTIDE SEQUENCE [LARGE SCALE GENOMIC DNA]</scope>
    <source>
        <strain evidence="3 4">WCA-693-APC-MOT-I</strain>
    </source>
</reference>
<evidence type="ECO:0000313" key="4">
    <source>
        <dbReference type="Proteomes" id="UP000482209"/>
    </source>
</evidence>
<dbReference type="RefSeq" id="WP_154520173.1">
    <property type="nucleotide sequence ID" value="NZ_VUMT01000029.1"/>
</dbReference>
<dbReference type="Proteomes" id="UP000482209">
    <property type="component" value="Unassembled WGS sequence"/>
</dbReference>
<dbReference type="PANTHER" id="PTHR34136:SF1">
    <property type="entry name" value="UDP-N-ACETYL-D-MANNOSAMINURONIC ACID TRANSFERASE"/>
    <property type="match status" value="1"/>
</dbReference>
<accession>A0A6L5Y1J9</accession>
<keyword evidence="4" id="KW-1185">Reference proteome</keyword>
<keyword evidence="2 3" id="KW-0808">Transferase</keyword>
<dbReference type="GO" id="GO:0016758">
    <property type="term" value="F:hexosyltransferase activity"/>
    <property type="evidence" value="ECO:0007669"/>
    <property type="project" value="TreeGrafter"/>
</dbReference>
<keyword evidence="1" id="KW-0328">Glycosyltransferase</keyword>